<evidence type="ECO:0000256" key="1">
    <source>
        <dbReference type="ARBA" id="ARBA00004651"/>
    </source>
</evidence>
<accession>A0A5B0KQA9</accession>
<evidence type="ECO:0000256" key="7">
    <source>
        <dbReference type="RuleBase" id="RU367016"/>
    </source>
</evidence>
<keyword evidence="4 7" id="KW-0812">Transmembrane</keyword>
<evidence type="ECO:0000256" key="2">
    <source>
        <dbReference type="ARBA" id="ARBA00010792"/>
    </source>
</evidence>
<proteinExistence type="inferred from homology"/>
<comment type="similarity">
    <text evidence="2 7">Belongs to the DedA family.</text>
</comment>
<protein>
    <recommendedName>
        <fullName evidence="9">VTT domain-containing protein</fullName>
    </recommendedName>
</protein>
<dbReference type="RefSeq" id="WP_149650664.1">
    <property type="nucleotide sequence ID" value="NZ_VEWN01000011.1"/>
</dbReference>
<name>A0A5B0KQA9_9PROT</name>
<feature type="transmembrane region" description="Helical" evidence="7">
    <location>
        <begin position="60"/>
        <end position="85"/>
    </location>
</feature>
<keyword evidence="6 7" id="KW-0472">Membrane</keyword>
<dbReference type="Pfam" id="PF09335">
    <property type="entry name" value="VTT_dom"/>
    <property type="match status" value="1"/>
</dbReference>
<feature type="transmembrane region" description="Helical" evidence="7">
    <location>
        <begin position="106"/>
        <end position="125"/>
    </location>
</feature>
<organism evidence="10 11">
    <name type="scientific">Azospirillum argentinense</name>
    <dbReference type="NCBI Taxonomy" id="2970906"/>
    <lineage>
        <taxon>Bacteria</taxon>
        <taxon>Pseudomonadati</taxon>
        <taxon>Pseudomonadota</taxon>
        <taxon>Alphaproteobacteria</taxon>
        <taxon>Rhodospirillales</taxon>
        <taxon>Azospirillaceae</taxon>
        <taxon>Azospirillum</taxon>
    </lineage>
</organism>
<dbReference type="AlphaFoldDB" id="A0A5B0KQA9"/>
<feature type="transmembrane region" description="Helical" evidence="7">
    <location>
        <begin position="145"/>
        <end position="169"/>
    </location>
</feature>
<evidence type="ECO:0000256" key="4">
    <source>
        <dbReference type="ARBA" id="ARBA00022692"/>
    </source>
</evidence>
<feature type="transmembrane region" description="Helical" evidence="7">
    <location>
        <begin position="21"/>
        <end position="48"/>
    </location>
</feature>
<gene>
    <name evidence="10" type="ORF">FH063_001988</name>
</gene>
<dbReference type="GO" id="GO:0005886">
    <property type="term" value="C:plasma membrane"/>
    <property type="evidence" value="ECO:0007669"/>
    <property type="project" value="UniProtKB-SubCell"/>
</dbReference>
<dbReference type="PANTHER" id="PTHR30353:SF15">
    <property type="entry name" value="INNER MEMBRANE PROTEIN YABI"/>
    <property type="match status" value="1"/>
</dbReference>
<keyword evidence="5 7" id="KW-1133">Transmembrane helix</keyword>
<feature type="region of interest" description="Disordered" evidence="8">
    <location>
        <begin position="185"/>
        <end position="226"/>
    </location>
</feature>
<keyword evidence="3 7" id="KW-1003">Cell membrane</keyword>
<comment type="subcellular location">
    <subcellularLocation>
        <location evidence="1 7">Cell membrane</location>
        <topology evidence="1 7">Multi-pass membrane protein</topology>
    </subcellularLocation>
</comment>
<feature type="compositionally biased region" description="Basic and acidic residues" evidence="8">
    <location>
        <begin position="185"/>
        <end position="200"/>
    </location>
</feature>
<comment type="caution">
    <text evidence="10">The sequence shown here is derived from an EMBL/GenBank/DDBJ whole genome shotgun (WGS) entry which is preliminary data.</text>
</comment>
<dbReference type="EMBL" id="VEWN01000011">
    <property type="protein sequence ID" value="KAA1054086.1"/>
    <property type="molecule type" value="Genomic_DNA"/>
</dbReference>
<evidence type="ECO:0000256" key="6">
    <source>
        <dbReference type="ARBA" id="ARBA00023136"/>
    </source>
</evidence>
<evidence type="ECO:0000256" key="5">
    <source>
        <dbReference type="ARBA" id="ARBA00022989"/>
    </source>
</evidence>
<dbReference type="InterPro" id="IPR032816">
    <property type="entry name" value="VTT_dom"/>
</dbReference>
<dbReference type="InterPro" id="IPR032818">
    <property type="entry name" value="DedA-like"/>
</dbReference>
<sequence length="226" mass="24564">MDAGVEMAMHFLERHHNWAGPVVAVLAFCESVVLVGLAVPATALMIMFGTLLGLGIIDPVPVVAGAVLGAIAGDAVSYSLGRWLGPAVVYRRPLSRYRGEVAKSRLFFRRYGFAAVFMGRFLGPLRSIVPLVAGMMKMNGRQFQFANVASAAVWAPAMLAPGWLASAGIGRRRQHRLRRDRIRRGDDGRLHRQRRSDGPDRWIPGIAAATGPPRPSTVVLRSDGSR</sequence>
<reference evidence="10 11" key="1">
    <citation type="submission" date="2019-07" db="EMBL/GenBank/DDBJ databases">
        <title>Genome sequencing of the stress-tolerant strain Azospirillum brasilense Az19.</title>
        <authorList>
            <person name="Maroniche G.A."/>
            <person name="Garcia J.E."/>
            <person name="Pagnussat L."/>
            <person name="Amenta M."/>
            <person name="Creus C.M."/>
        </authorList>
    </citation>
    <scope>NUCLEOTIDE SEQUENCE [LARGE SCALE GENOMIC DNA]</scope>
    <source>
        <strain evidence="10 11">Az19</strain>
    </source>
</reference>
<evidence type="ECO:0000313" key="10">
    <source>
        <dbReference type="EMBL" id="KAA1054086.1"/>
    </source>
</evidence>
<evidence type="ECO:0000313" key="11">
    <source>
        <dbReference type="Proteomes" id="UP000325333"/>
    </source>
</evidence>
<dbReference type="Proteomes" id="UP000325333">
    <property type="component" value="Unassembled WGS sequence"/>
</dbReference>
<evidence type="ECO:0000256" key="3">
    <source>
        <dbReference type="ARBA" id="ARBA00022475"/>
    </source>
</evidence>
<dbReference type="PANTHER" id="PTHR30353">
    <property type="entry name" value="INNER MEMBRANE PROTEIN DEDA-RELATED"/>
    <property type="match status" value="1"/>
</dbReference>
<evidence type="ECO:0000259" key="9">
    <source>
        <dbReference type="Pfam" id="PF09335"/>
    </source>
</evidence>
<evidence type="ECO:0000256" key="8">
    <source>
        <dbReference type="SAM" id="MobiDB-lite"/>
    </source>
</evidence>
<feature type="domain" description="VTT" evidence="9">
    <location>
        <begin position="39"/>
        <end position="162"/>
    </location>
</feature>